<evidence type="ECO:0000313" key="6">
    <source>
        <dbReference type="EMBL" id="RZC55320.1"/>
    </source>
</evidence>
<name>A0A4Y7J5I7_PAPSO</name>
<dbReference type="GO" id="GO:0051301">
    <property type="term" value="P:cell division"/>
    <property type="evidence" value="ECO:0007669"/>
    <property type="project" value="UniProtKB-KW"/>
</dbReference>
<dbReference type="InterPro" id="IPR004367">
    <property type="entry name" value="Cyclin_C-dom"/>
</dbReference>
<dbReference type="Proteomes" id="UP000316621">
    <property type="component" value="Chromosome 3"/>
</dbReference>
<keyword evidence="4" id="KW-0131">Cell cycle</keyword>
<keyword evidence="7" id="KW-1185">Reference proteome</keyword>
<keyword evidence="3" id="KW-0195">Cyclin</keyword>
<dbReference type="Pfam" id="PF02984">
    <property type="entry name" value="Cyclin_C"/>
    <property type="match status" value="1"/>
</dbReference>
<dbReference type="CDD" id="cd20544">
    <property type="entry name" value="CYCLIN_AtCycD-like_rpt2"/>
    <property type="match status" value="1"/>
</dbReference>
<dbReference type="FunFam" id="1.10.472.10:FF:000040">
    <property type="entry name" value="D6-type cyclin"/>
    <property type="match status" value="1"/>
</dbReference>
<feature type="domain" description="Cyclin C-terminal" evidence="5">
    <location>
        <begin position="16"/>
        <end position="137"/>
    </location>
</feature>
<evidence type="ECO:0000259" key="5">
    <source>
        <dbReference type="SMART" id="SM01332"/>
    </source>
</evidence>
<evidence type="ECO:0000256" key="4">
    <source>
        <dbReference type="ARBA" id="ARBA00023306"/>
    </source>
</evidence>
<organism evidence="6 7">
    <name type="scientific">Papaver somniferum</name>
    <name type="common">Opium poppy</name>
    <dbReference type="NCBI Taxonomy" id="3469"/>
    <lineage>
        <taxon>Eukaryota</taxon>
        <taxon>Viridiplantae</taxon>
        <taxon>Streptophyta</taxon>
        <taxon>Embryophyta</taxon>
        <taxon>Tracheophyta</taxon>
        <taxon>Spermatophyta</taxon>
        <taxon>Magnoliopsida</taxon>
        <taxon>Ranunculales</taxon>
        <taxon>Papaveraceae</taxon>
        <taxon>Papaveroideae</taxon>
        <taxon>Papaver</taxon>
    </lineage>
</organism>
<proteinExistence type="inferred from homology"/>
<protein>
    <recommendedName>
        <fullName evidence="5">Cyclin C-terminal domain-containing protein</fullName>
    </recommendedName>
</protein>
<evidence type="ECO:0000256" key="3">
    <source>
        <dbReference type="ARBA" id="ARBA00023127"/>
    </source>
</evidence>
<dbReference type="SMART" id="SM01332">
    <property type="entry name" value="Cyclin_C"/>
    <property type="match status" value="1"/>
</dbReference>
<evidence type="ECO:0000313" key="7">
    <source>
        <dbReference type="Proteomes" id="UP000316621"/>
    </source>
</evidence>
<reference evidence="6 7" key="1">
    <citation type="journal article" date="2018" name="Science">
        <title>The opium poppy genome and morphinan production.</title>
        <authorList>
            <person name="Guo L."/>
            <person name="Winzer T."/>
            <person name="Yang X."/>
            <person name="Li Y."/>
            <person name="Ning Z."/>
            <person name="He Z."/>
            <person name="Teodor R."/>
            <person name="Lu Y."/>
            <person name="Bowser T.A."/>
            <person name="Graham I.A."/>
            <person name="Ye K."/>
        </authorList>
    </citation>
    <scope>NUCLEOTIDE SEQUENCE [LARGE SCALE GENOMIC DNA]</scope>
    <source>
        <strain evidence="7">cv. HN1</strain>
        <tissue evidence="6">Leaves</tissue>
    </source>
</reference>
<evidence type="ECO:0000256" key="2">
    <source>
        <dbReference type="ARBA" id="ARBA00022618"/>
    </source>
</evidence>
<dbReference type="Gramene" id="RZC55320">
    <property type="protein sequence ID" value="RZC55320"/>
    <property type="gene ID" value="C5167_014176"/>
</dbReference>
<dbReference type="SUPFAM" id="SSF47954">
    <property type="entry name" value="Cyclin-like"/>
    <property type="match status" value="1"/>
</dbReference>
<evidence type="ECO:0000256" key="1">
    <source>
        <dbReference type="ARBA" id="ARBA00009065"/>
    </source>
</evidence>
<dbReference type="AlphaFoldDB" id="A0A4Y7J5I7"/>
<dbReference type="PANTHER" id="PTHR10177">
    <property type="entry name" value="CYCLINS"/>
    <property type="match status" value="1"/>
</dbReference>
<sequence length="137" mass="15112">MELLVLSTLNWRMVSVTPFSFIDYFLIKINGHKPSRTLISASVQLILSSIRGTEFLNFKPSEIAAAIAIYVSSGGTLAVDYASTISCFIQHENLLKCINMIQEMQIGYEFLQNESSTLSSVTQGPNGVLDAACCFNY</sequence>
<comment type="similarity">
    <text evidence="1">Belongs to the cyclin family. Cyclin D subfamily.</text>
</comment>
<accession>A0A4Y7J5I7</accession>
<gene>
    <name evidence="6" type="ORF">C5167_014176</name>
</gene>
<dbReference type="Gene3D" id="1.10.472.10">
    <property type="entry name" value="Cyclin-like"/>
    <property type="match status" value="1"/>
</dbReference>
<dbReference type="InterPro" id="IPR039361">
    <property type="entry name" value="Cyclin"/>
</dbReference>
<dbReference type="OMA" id="MEYKPSA"/>
<dbReference type="EMBL" id="CM010717">
    <property type="protein sequence ID" value="RZC55320.1"/>
    <property type="molecule type" value="Genomic_DNA"/>
</dbReference>
<keyword evidence="2" id="KW-0132">Cell division</keyword>
<dbReference type="STRING" id="3469.A0A4Y7J5I7"/>
<dbReference type="InterPro" id="IPR036915">
    <property type="entry name" value="Cyclin-like_sf"/>
</dbReference>